<dbReference type="SUPFAM" id="SSF51197">
    <property type="entry name" value="Clavaminate synthase-like"/>
    <property type="match status" value="1"/>
</dbReference>
<gene>
    <name evidence="2" type="ORF">PCOR1329_LOCUS54572</name>
</gene>
<comment type="caution">
    <text evidence="2">The sequence shown here is derived from an EMBL/GenBank/DDBJ whole genome shotgun (WGS) entry which is preliminary data.</text>
</comment>
<keyword evidence="3" id="KW-1185">Reference proteome</keyword>
<proteinExistence type="predicted"/>
<dbReference type="Pfam" id="PF05721">
    <property type="entry name" value="PhyH"/>
    <property type="match status" value="1"/>
</dbReference>
<protein>
    <recommendedName>
        <fullName evidence="4">Phytanoyl-CoA dioxygenase</fullName>
    </recommendedName>
</protein>
<dbReference type="EMBL" id="CAUYUJ010016671">
    <property type="protein sequence ID" value="CAK0867699.1"/>
    <property type="molecule type" value="Genomic_DNA"/>
</dbReference>
<evidence type="ECO:0000313" key="3">
    <source>
        <dbReference type="Proteomes" id="UP001189429"/>
    </source>
</evidence>
<organism evidence="2 3">
    <name type="scientific">Prorocentrum cordatum</name>
    <dbReference type="NCBI Taxonomy" id="2364126"/>
    <lineage>
        <taxon>Eukaryota</taxon>
        <taxon>Sar</taxon>
        <taxon>Alveolata</taxon>
        <taxon>Dinophyceae</taxon>
        <taxon>Prorocentrales</taxon>
        <taxon>Prorocentraceae</taxon>
        <taxon>Prorocentrum</taxon>
    </lineage>
</organism>
<sequence length="231" mass="25082">MAWMDTTVRAHLFPILQAVRELASCLLAADEPVMNYVIARAKLPGSAKQHIPWHQDMSYSLMAATRARERSEALPELSAHADRSLVLHVPLTDETTANGALMYAKGSHRDGLHPRFFQEAWRSPDGEPSGSELGGGFADGHEGVETLETRAGDVLAHTLFTHHGSHPNDSPGVRWHLEVGVQDASLTNHWGYHRPPLPAGLSRHELAQWLGDLAAMQQGLCASGAEPTACG</sequence>
<reference evidence="2" key="1">
    <citation type="submission" date="2023-10" db="EMBL/GenBank/DDBJ databases">
        <authorList>
            <person name="Chen Y."/>
            <person name="Shah S."/>
            <person name="Dougan E. K."/>
            <person name="Thang M."/>
            <person name="Chan C."/>
        </authorList>
    </citation>
    <scope>NUCLEOTIDE SEQUENCE [LARGE SCALE GENOMIC DNA]</scope>
</reference>
<dbReference type="PANTHER" id="PTHR20883">
    <property type="entry name" value="PHYTANOYL-COA DIOXYGENASE DOMAIN CONTAINING 1"/>
    <property type="match status" value="1"/>
</dbReference>
<dbReference type="Proteomes" id="UP001189429">
    <property type="component" value="Unassembled WGS sequence"/>
</dbReference>
<name>A0ABN9V4F5_9DINO</name>
<evidence type="ECO:0000256" key="1">
    <source>
        <dbReference type="ARBA" id="ARBA00001962"/>
    </source>
</evidence>
<evidence type="ECO:0000313" key="2">
    <source>
        <dbReference type="EMBL" id="CAK0867699.1"/>
    </source>
</evidence>
<comment type="cofactor">
    <cofactor evidence="1">
        <name>Fe cation</name>
        <dbReference type="ChEBI" id="CHEBI:24875"/>
    </cofactor>
</comment>
<evidence type="ECO:0008006" key="4">
    <source>
        <dbReference type="Google" id="ProtNLM"/>
    </source>
</evidence>
<dbReference type="InterPro" id="IPR008775">
    <property type="entry name" value="Phytyl_CoA_dOase-like"/>
</dbReference>
<accession>A0ABN9V4F5</accession>
<dbReference type="Gene3D" id="2.60.120.620">
    <property type="entry name" value="q2cbj1_9rhob like domain"/>
    <property type="match status" value="1"/>
</dbReference>
<dbReference type="PANTHER" id="PTHR20883:SF48">
    <property type="entry name" value="ECTOINE DIOXYGENASE"/>
    <property type="match status" value="1"/>
</dbReference>